<keyword evidence="5 6" id="KW-0539">Nucleus</keyword>
<comment type="subcellular location">
    <subcellularLocation>
        <location evidence="1 6">Nucleus</location>
    </subcellularLocation>
</comment>
<dbReference type="EMBL" id="JAWIZZ010000040">
    <property type="protein sequence ID" value="KAK5780859.1"/>
    <property type="molecule type" value="Genomic_DNA"/>
</dbReference>
<dbReference type="PANTHER" id="PTHR16288:SF0">
    <property type="entry name" value="TRNA (GUANINE-N(7)-)-METHYLTRANSFERASE NON-CATALYTIC SUBUNIT WDR4"/>
    <property type="match status" value="1"/>
</dbReference>
<dbReference type="SUPFAM" id="SSF50978">
    <property type="entry name" value="WD40 repeat-like"/>
    <property type="match status" value="1"/>
</dbReference>
<evidence type="ECO:0000256" key="2">
    <source>
        <dbReference type="ARBA" id="ARBA00022574"/>
    </source>
</evidence>
<keyword evidence="2 6" id="KW-0853">WD repeat</keyword>
<name>A0AAN7W490_9SACH</name>
<dbReference type="PANTHER" id="PTHR16288">
    <property type="entry name" value="WD40 REPEAT PROTEIN 4"/>
    <property type="match status" value="1"/>
</dbReference>
<keyword evidence="3 6" id="KW-0819">tRNA processing</keyword>
<comment type="caution">
    <text evidence="7">The sequence shown here is derived from an EMBL/GenBank/DDBJ whole genome shotgun (WGS) entry which is preliminary data.</text>
</comment>
<evidence type="ECO:0000256" key="6">
    <source>
        <dbReference type="HAMAP-Rule" id="MF_03056"/>
    </source>
</evidence>
<dbReference type="InterPro" id="IPR015943">
    <property type="entry name" value="WD40/YVTN_repeat-like_dom_sf"/>
</dbReference>
<dbReference type="GO" id="GO:0005634">
    <property type="term" value="C:nucleus"/>
    <property type="evidence" value="ECO:0007669"/>
    <property type="project" value="UniProtKB-SubCell"/>
</dbReference>
<organism evidence="7 8">
    <name type="scientific">Arxiozyma heterogenica</name>
    <dbReference type="NCBI Taxonomy" id="278026"/>
    <lineage>
        <taxon>Eukaryota</taxon>
        <taxon>Fungi</taxon>
        <taxon>Dikarya</taxon>
        <taxon>Ascomycota</taxon>
        <taxon>Saccharomycotina</taxon>
        <taxon>Saccharomycetes</taxon>
        <taxon>Saccharomycetales</taxon>
        <taxon>Saccharomycetaceae</taxon>
        <taxon>Arxiozyma</taxon>
    </lineage>
</organism>
<reference evidence="8" key="1">
    <citation type="submission" date="2023-07" db="EMBL/GenBank/DDBJ databases">
        <title>A draft genome of Kazachstania heterogenica Y-27499.</title>
        <authorList>
            <person name="Donic C."/>
            <person name="Kralova J.S."/>
            <person name="Fidel L."/>
            <person name="Ben-Dor S."/>
            <person name="Jung S."/>
        </authorList>
    </citation>
    <scope>NUCLEOTIDE SEQUENCE [LARGE SCALE GENOMIC DNA]</scope>
    <source>
        <strain evidence="8">Y27499</strain>
    </source>
</reference>
<comment type="function">
    <text evidence="6">Required for the formation of N(7)-methylguanine at position 46 (m7G46) in tRNA. In the complex, it is required to stabilize and induce conformational changes of the catalytic subunit.</text>
</comment>
<evidence type="ECO:0000313" key="8">
    <source>
        <dbReference type="Proteomes" id="UP001306508"/>
    </source>
</evidence>
<keyword evidence="8" id="KW-1185">Reference proteome</keyword>
<evidence type="ECO:0000256" key="3">
    <source>
        <dbReference type="ARBA" id="ARBA00022694"/>
    </source>
</evidence>
<evidence type="ECO:0000313" key="7">
    <source>
        <dbReference type="EMBL" id="KAK5780859.1"/>
    </source>
</evidence>
<comment type="pathway">
    <text evidence="6">tRNA modification; N(7)-methylguanine-tRNA biosynthesis.</text>
</comment>
<gene>
    <name evidence="7" type="ORF">RI543_001986</name>
</gene>
<sequence>MGFIHPVQDFVVDSTNKQVYTVIKNTIVVYRCINNEYKQVGKWVDNFLAEQAKKVNFKNKKIKTNSGESVASTTSTTTVTKPQLDKEVPISESFSLNANVRKLKIFNKGKSLVACTDSNKGIVILDVNLSSNSNENCLSVRKRETFAKRPNAITLTNDENILLVADKFGDVYSIDVKNDEPYNEEVQGERRPLLGQVSMLTDILLKHNIHNGKDYVIVTDRDEHIEIVNYPKTYVINNWLFGHKEFISSIISPNWRSEWLLSAGGDDCVFLWNWETGKLISTYNYAKDIKLHLTDSHLAEVRFQNEENSIIEYCVAKLASLSTLSYVAFYVEATKLLFILNVDPNEGILSLKQTLELPANIISLSSDEEDHFVVSLDNHECGNKNFVKIIKFDDSIDSFVVDESFSAKLDNVITKTLYDDSNLLVDCIKGIHPLYTIINLKKHGEHYS</sequence>
<dbReference type="AlphaFoldDB" id="A0AAN7W490"/>
<dbReference type="GO" id="GO:0106004">
    <property type="term" value="P:tRNA (guanine-N7)-methylation"/>
    <property type="evidence" value="ECO:0007669"/>
    <property type="project" value="UniProtKB-UniRule"/>
</dbReference>
<dbReference type="GO" id="GO:0043527">
    <property type="term" value="C:tRNA methyltransferase complex"/>
    <property type="evidence" value="ECO:0007669"/>
    <property type="project" value="TreeGrafter"/>
</dbReference>
<protein>
    <recommendedName>
        <fullName evidence="9">Transfer RNA methyltransferase 82</fullName>
    </recommendedName>
</protein>
<accession>A0AAN7W490</accession>
<evidence type="ECO:0000256" key="5">
    <source>
        <dbReference type="ARBA" id="ARBA00023242"/>
    </source>
</evidence>
<dbReference type="Proteomes" id="UP001306508">
    <property type="component" value="Unassembled WGS sequence"/>
</dbReference>
<dbReference type="InterPro" id="IPR036322">
    <property type="entry name" value="WD40_repeat_dom_sf"/>
</dbReference>
<evidence type="ECO:0008006" key="9">
    <source>
        <dbReference type="Google" id="ProtNLM"/>
    </source>
</evidence>
<keyword evidence="4 6" id="KW-0677">Repeat</keyword>
<dbReference type="GO" id="GO:0005829">
    <property type="term" value="C:cytosol"/>
    <property type="evidence" value="ECO:0007669"/>
    <property type="project" value="TreeGrafter"/>
</dbReference>
<dbReference type="HAMAP" id="MF_03056">
    <property type="entry name" value="TRM82"/>
    <property type="match status" value="1"/>
</dbReference>
<comment type="similarity">
    <text evidence="6">Belongs to the WD repeat TRM82 family.</text>
</comment>
<dbReference type="InterPro" id="IPR028884">
    <property type="entry name" value="Trm82"/>
</dbReference>
<evidence type="ECO:0000256" key="4">
    <source>
        <dbReference type="ARBA" id="ARBA00022737"/>
    </source>
</evidence>
<proteinExistence type="inferred from homology"/>
<evidence type="ECO:0000256" key="1">
    <source>
        <dbReference type="ARBA" id="ARBA00004123"/>
    </source>
</evidence>
<dbReference type="Gene3D" id="2.130.10.10">
    <property type="entry name" value="YVTN repeat-like/Quinoprotein amine dehydrogenase"/>
    <property type="match status" value="1"/>
</dbReference>